<accession>A0A016S6G2</accession>
<organism evidence="4 5">
    <name type="scientific">Ancylostoma ceylanicum</name>
    <dbReference type="NCBI Taxonomy" id="53326"/>
    <lineage>
        <taxon>Eukaryota</taxon>
        <taxon>Metazoa</taxon>
        <taxon>Ecdysozoa</taxon>
        <taxon>Nematoda</taxon>
        <taxon>Chromadorea</taxon>
        <taxon>Rhabditida</taxon>
        <taxon>Rhabditina</taxon>
        <taxon>Rhabditomorpha</taxon>
        <taxon>Strongyloidea</taxon>
        <taxon>Ancylostomatidae</taxon>
        <taxon>Ancylostomatinae</taxon>
        <taxon>Ancylostoma</taxon>
    </lineage>
</organism>
<evidence type="ECO:0000259" key="3">
    <source>
        <dbReference type="Pfam" id="PF00501"/>
    </source>
</evidence>
<evidence type="ECO:0000313" key="5">
    <source>
        <dbReference type="Proteomes" id="UP000024635"/>
    </source>
</evidence>
<keyword evidence="2" id="KW-0576">Peroxisome</keyword>
<reference evidence="5" key="1">
    <citation type="journal article" date="2015" name="Nat. Genet.">
        <title>The genome and transcriptome of the zoonotic hookworm Ancylostoma ceylanicum identify infection-specific gene families.</title>
        <authorList>
            <person name="Schwarz E.M."/>
            <person name="Hu Y."/>
            <person name="Antoshechkin I."/>
            <person name="Miller M.M."/>
            <person name="Sternberg P.W."/>
            <person name="Aroian R.V."/>
        </authorList>
    </citation>
    <scope>NUCLEOTIDE SEQUENCE</scope>
    <source>
        <strain evidence="5">HY135</strain>
    </source>
</reference>
<dbReference type="PANTHER" id="PTHR24096">
    <property type="entry name" value="LONG-CHAIN-FATTY-ACID--COA LIGASE"/>
    <property type="match status" value="1"/>
</dbReference>
<dbReference type="STRING" id="53326.A0A016S6G2"/>
<evidence type="ECO:0000256" key="2">
    <source>
        <dbReference type="ARBA" id="ARBA00023140"/>
    </source>
</evidence>
<keyword evidence="5" id="KW-1185">Reference proteome</keyword>
<comment type="caution">
    <text evidence="4">The sequence shown here is derived from an EMBL/GenBank/DDBJ whole genome shotgun (WGS) entry which is preliminary data.</text>
</comment>
<feature type="domain" description="AMP-dependent synthetase/ligase" evidence="3">
    <location>
        <begin position="186"/>
        <end position="563"/>
    </location>
</feature>
<protein>
    <recommendedName>
        <fullName evidence="3">AMP-dependent synthetase/ligase domain-containing protein</fullName>
    </recommendedName>
</protein>
<dbReference type="Pfam" id="PF00501">
    <property type="entry name" value="AMP-binding"/>
    <property type="match status" value="1"/>
</dbReference>
<dbReference type="AlphaFoldDB" id="A0A016S6G2"/>
<comment type="subcellular location">
    <subcellularLocation>
        <location evidence="1">Peroxisome</location>
    </subcellularLocation>
</comment>
<dbReference type="PANTHER" id="PTHR24096:SF422">
    <property type="entry name" value="BCDNA.GH02901"/>
    <property type="match status" value="1"/>
</dbReference>
<proteinExistence type="predicted"/>
<dbReference type="GO" id="GO:0016405">
    <property type="term" value="F:CoA-ligase activity"/>
    <property type="evidence" value="ECO:0007669"/>
    <property type="project" value="TreeGrafter"/>
</dbReference>
<sequence length="642" mass="71839">MLLVIFYKNCLLFLLVPLFVVGFFSHHYCYLLIRTEVIAEVDCGFYFTSSLRVVSPTLEEAVANPTSDSICLFISSTWKARLFEMKSTRILSRLANRKALLNLSKNLCASTSNGTTSSTIPLSHWSLQVRTLASFKVNLKAPDVNPSSVQHSADVGPSNVLTSEFGEVPVCTTPFHKKILAKILDHAAAHPSRAALIMAENPSRNIKYLELHRQTYAFASFLTHRGVQHMDVVCSVLPNCIEFVPTYLGTMMAGAVSMAADETCTEEELANAFRVSQCKVVITYFKALKRVMAAAKCCSSIEAIVCVTASNHEVIPECIVAWKDTVNSSTADCGNFNYSPNDSAFVQYHSKVPASQNGIVMSHRNISTMLDINTEYFTKQVYKRMFYDNKEGVYEPYEEHAILTMPFHHIFGFAHLNRILLEGSTGVIMTNVEPKHYLETLHKYRPKVVTVLPEMANFLIHHSLVKNYDLTSLEVVLIGGAPFTGKLMDDFLAKFKHVRFMIPFYGWPECGFGFMSPMKRRRGTATILPTFQQKVVCLQTGQALPFDSEGEICLRSNTLMQGYMSSREETSKVIDAEGWFHTGDVGILDSAGETLIVDRSKVIPRFLLFRFLFNVSYFEVASAQENGGNRAETSAEKSQRGL</sequence>
<gene>
    <name evidence="4" type="primary">Acey_s0288.g1482</name>
    <name evidence="4" type="ORF">Y032_0288g1482</name>
</gene>
<dbReference type="Gene3D" id="3.40.50.12780">
    <property type="entry name" value="N-terminal domain of ligase-like"/>
    <property type="match status" value="1"/>
</dbReference>
<dbReference type="InterPro" id="IPR000873">
    <property type="entry name" value="AMP-dep_synth/lig_dom"/>
</dbReference>
<dbReference type="Proteomes" id="UP000024635">
    <property type="component" value="Unassembled WGS sequence"/>
</dbReference>
<dbReference type="InterPro" id="IPR042099">
    <property type="entry name" value="ANL_N_sf"/>
</dbReference>
<evidence type="ECO:0000256" key="1">
    <source>
        <dbReference type="ARBA" id="ARBA00004275"/>
    </source>
</evidence>
<dbReference type="SUPFAM" id="SSF56801">
    <property type="entry name" value="Acetyl-CoA synthetase-like"/>
    <property type="match status" value="1"/>
</dbReference>
<name>A0A016S6G2_9BILA</name>
<dbReference type="OrthoDB" id="10253869at2759"/>
<dbReference type="EMBL" id="JARK01001624">
    <property type="protein sequence ID" value="EYB85932.1"/>
    <property type="molecule type" value="Genomic_DNA"/>
</dbReference>
<evidence type="ECO:0000313" key="4">
    <source>
        <dbReference type="EMBL" id="EYB85932.1"/>
    </source>
</evidence>
<dbReference type="GO" id="GO:0005777">
    <property type="term" value="C:peroxisome"/>
    <property type="evidence" value="ECO:0007669"/>
    <property type="project" value="UniProtKB-SubCell"/>
</dbReference>